<sequence>MLRHSINGEYVNGERSIGVVVLATGQILAQRVIAEEAQLPPAAAAEVYFSRWPWPLSRIVQRRYSAWTQ</sequence>
<evidence type="ECO:0000313" key="2">
    <source>
        <dbReference type="Proteomes" id="UP000015523"/>
    </source>
</evidence>
<comment type="caution">
    <text evidence="1">The sequence shown here is derived from an EMBL/GenBank/DDBJ whole genome shotgun (WGS) entry which is preliminary data.</text>
</comment>
<dbReference type="AlphaFoldDB" id="T0IYA3"/>
<reference evidence="1 2" key="1">
    <citation type="journal article" date="2013" name="Genome Announc.">
        <title>Draft Genome Sequence of Sphingobium ummariense Strain RL-3, a Hexachlorocyclohexane-Degrading Bacterium.</title>
        <authorList>
            <person name="Kohli P."/>
            <person name="Dua A."/>
            <person name="Sangwan N."/>
            <person name="Oldach P."/>
            <person name="Khurana J.P."/>
            <person name="Lal R."/>
        </authorList>
    </citation>
    <scope>NUCLEOTIDE SEQUENCE [LARGE SCALE GENOMIC DNA]</scope>
    <source>
        <strain evidence="1 2">RL-3</strain>
    </source>
</reference>
<name>T0IYA3_9SPHN</name>
<dbReference type="EMBL" id="AUWY01000118">
    <property type="protein sequence ID" value="EQB30721.1"/>
    <property type="molecule type" value="Genomic_DNA"/>
</dbReference>
<dbReference type="STRING" id="1346791.M529_18430"/>
<keyword evidence="2" id="KW-1185">Reference proteome</keyword>
<protein>
    <submittedName>
        <fullName evidence="1">Uncharacterized protein</fullName>
    </submittedName>
</protein>
<gene>
    <name evidence="1" type="ORF">M529_18430</name>
</gene>
<evidence type="ECO:0000313" key="1">
    <source>
        <dbReference type="EMBL" id="EQB30721.1"/>
    </source>
</evidence>
<proteinExistence type="predicted"/>
<accession>T0IYA3</accession>
<dbReference type="Proteomes" id="UP000015523">
    <property type="component" value="Unassembled WGS sequence"/>
</dbReference>
<organism evidence="1 2">
    <name type="scientific">Sphingobium ummariense RL-3</name>
    <dbReference type="NCBI Taxonomy" id="1346791"/>
    <lineage>
        <taxon>Bacteria</taxon>
        <taxon>Pseudomonadati</taxon>
        <taxon>Pseudomonadota</taxon>
        <taxon>Alphaproteobacteria</taxon>
        <taxon>Sphingomonadales</taxon>
        <taxon>Sphingomonadaceae</taxon>
        <taxon>Sphingobium</taxon>
    </lineage>
</organism>